<accession>A0A7J3XZ27</accession>
<dbReference type="PROSITE" id="PS51733">
    <property type="entry name" value="BPL_LPL_CATALYTIC"/>
    <property type="match status" value="1"/>
</dbReference>
<protein>
    <submittedName>
        <fullName evidence="2">Lipoate--protein ligase family protein</fullName>
    </submittedName>
</protein>
<dbReference type="EMBL" id="DRYK01000035">
    <property type="protein sequence ID" value="HHP67719.1"/>
    <property type="molecule type" value="Genomic_DNA"/>
</dbReference>
<dbReference type="InterPro" id="IPR045864">
    <property type="entry name" value="aa-tRNA-synth_II/BPL/LPL"/>
</dbReference>
<name>A0A7J3XZ27_9CREN</name>
<dbReference type="CDD" id="cd16443">
    <property type="entry name" value="LplA"/>
    <property type="match status" value="1"/>
</dbReference>
<keyword evidence="2" id="KW-0436">Ligase</keyword>
<organism evidence="2">
    <name type="scientific">Thermogladius calderae</name>
    <dbReference type="NCBI Taxonomy" id="1200300"/>
    <lineage>
        <taxon>Archaea</taxon>
        <taxon>Thermoproteota</taxon>
        <taxon>Thermoprotei</taxon>
        <taxon>Desulfurococcales</taxon>
        <taxon>Desulfurococcaceae</taxon>
        <taxon>Thermogladius</taxon>
    </lineage>
</organism>
<sequence>MKELRVLLYESPDNPYYSLAFEEALFRSVRNGAPPTLRFWRHSNAVIIGYFQKAEEEVNIDFARRMNIAVVRRFTGGGAVYHDLGCLLWTIATRGPEKGGVSYLYDHLLEGFVNALRRLGFNASRENVNDVVVSVGDRVFKVSGAAGSFREGAYLLHGTLLLDTNLEVLSKVLKVSKAKLADKKVSEVKYRVINLSNLVAGVDYSKVVKAVVESYSELLDSNPYLDLPSKDEVELARRLYEVKYSKPEWNLLRFPHSYFEP</sequence>
<dbReference type="InterPro" id="IPR004143">
    <property type="entry name" value="BPL_LPL_catalytic"/>
</dbReference>
<dbReference type="Pfam" id="PF21948">
    <property type="entry name" value="LplA-B_cat"/>
    <property type="match status" value="1"/>
</dbReference>
<dbReference type="GO" id="GO:0016874">
    <property type="term" value="F:ligase activity"/>
    <property type="evidence" value="ECO:0007669"/>
    <property type="project" value="UniProtKB-KW"/>
</dbReference>
<proteinExistence type="predicted"/>
<evidence type="ECO:0000313" key="2">
    <source>
        <dbReference type="EMBL" id="HHP67719.1"/>
    </source>
</evidence>
<dbReference type="AlphaFoldDB" id="A0A7J3XZ27"/>
<feature type="domain" description="BPL/LPL catalytic" evidence="1">
    <location>
        <begin position="31"/>
        <end position="223"/>
    </location>
</feature>
<dbReference type="PANTHER" id="PTHR43679">
    <property type="entry name" value="OCTANOYLTRANSFERASE LIPM-RELATED"/>
    <property type="match status" value="1"/>
</dbReference>
<dbReference type="SUPFAM" id="SSF55681">
    <property type="entry name" value="Class II aaRS and biotin synthetases"/>
    <property type="match status" value="1"/>
</dbReference>
<comment type="caution">
    <text evidence="2">The sequence shown here is derived from an EMBL/GenBank/DDBJ whole genome shotgun (WGS) entry which is preliminary data.</text>
</comment>
<gene>
    <name evidence="2" type="ORF">ENM60_02845</name>
</gene>
<dbReference type="Gene3D" id="3.30.930.10">
    <property type="entry name" value="Bira Bifunctional Protein, Domain 2"/>
    <property type="match status" value="1"/>
</dbReference>
<reference evidence="2" key="1">
    <citation type="journal article" date="2020" name="mSystems">
        <title>Genome- and Community-Level Interaction Insights into Carbon Utilization and Element Cycling Functions of Hydrothermarchaeota in Hydrothermal Sediment.</title>
        <authorList>
            <person name="Zhou Z."/>
            <person name="Liu Y."/>
            <person name="Xu W."/>
            <person name="Pan J."/>
            <person name="Luo Z.H."/>
            <person name="Li M."/>
        </authorList>
    </citation>
    <scope>NUCLEOTIDE SEQUENCE [LARGE SCALE GENOMIC DNA]</scope>
    <source>
        <strain evidence="2">SpSt-110</strain>
    </source>
</reference>
<dbReference type="InterPro" id="IPR050664">
    <property type="entry name" value="Octanoyltrans_LipM/LipL"/>
</dbReference>
<evidence type="ECO:0000259" key="1">
    <source>
        <dbReference type="PROSITE" id="PS51733"/>
    </source>
</evidence>
<dbReference type="PANTHER" id="PTHR43679:SF2">
    <property type="entry name" value="OCTANOYL-[GCVH]:PROTEIN N-OCTANOYLTRANSFERASE"/>
    <property type="match status" value="1"/>
</dbReference>